<evidence type="ECO:0000313" key="3">
    <source>
        <dbReference type="WBParaSite" id="nRc.2.0.1.t11764-RA"/>
    </source>
</evidence>
<dbReference type="AlphaFoldDB" id="A0A915IC54"/>
<feature type="region of interest" description="Disordered" evidence="1">
    <location>
        <begin position="1"/>
        <end position="41"/>
    </location>
</feature>
<keyword evidence="2" id="KW-1185">Reference proteome</keyword>
<sequence>MQPIKDLCRQPHTLTNLEAKNKQEPNASSPKENETTAMTPYLHWKKPERYYKTSPLEIEAKK</sequence>
<reference evidence="3" key="1">
    <citation type="submission" date="2022-11" db="UniProtKB">
        <authorList>
            <consortium name="WormBaseParasite"/>
        </authorList>
    </citation>
    <scope>IDENTIFICATION</scope>
</reference>
<evidence type="ECO:0000256" key="1">
    <source>
        <dbReference type="SAM" id="MobiDB-lite"/>
    </source>
</evidence>
<proteinExistence type="predicted"/>
<dbReference type="WBParaSite" id="nRc.2.0.1.t11764-RA">
    <property type="protein sequence ID" value="nRc.2.0.1.t11764-RA"/>
    <property type="gene ID" value="nRc.2.0.1.g11764"/>
</dbReference>
<dbReference type="Proteomes" id="UP000887565">
    <property type="component" value="Unplaced"/>
</dbReference>
<name>A0A915IC54_ROMCU</name>
<organism evidence="2 3">
    <name type="scientific">Romanomermis culicivorax</name>
    <name type="common">Nematode worm</name>
    <dbReference type="NCBI Taxonomy" id="13658"/>
    <lineage>
        <taxon>Eukaryota</taxon>
        <taxon>Metazoa</taxon>
        <taxon>Ecdysozoa</taxon>
        <taxon>Nematoda</taxon>
        <taxon>Enoplea</taxon>
        <taxon>Dorylaimia</taxon>
        <taxon>Mermithida</taxon>
        <taxon>Mermithoidea</taxon>
        <taxon>Mermithidae</taxon>
        <taxon>Romanomermis</taxon>
    </lineage>
</organism>
<accession>A0A915IC54</accession>
<evidence type="ECO:0000313" key="2">
    <source>
        <dbReference type="Proteomes" id="UP000887565"/>
    </source>
</evidence>
<feature type="compositionally biased region" description="Polar residues" evidence="1">
    <location>
        <begin position="12"/>
        <end position="38"/>
    </location>
</feature>
<protein>
    <submittedName>
        <fullName evidence="3">Uncharacterized protein</fullName>
    </submittedName>
</protein>